<keyword evidence="1" id="KW-0547">Nucleotide-binding</keyword>
<comment type="caution">
    <text evidence="1">The sequence shown here is derived from an EMBL/GenBank/DDBJ whole genome shotgun (WGS) entry which is preliminary data.</text>
</comment>
<dbReference type="NCBIfam" id="NF041917">
    <property type="entry name" value="HP0729_fam"/>
    <property type="match status" value="1"/>
</dbReference>
<protein>
    <submittedName>
        <fullName evidence="1">ATP-binding protein</fullName>
    </submittedName>
</protein>
<gene>
    <name evidence="1" type="ORF">CJ673_10935</name>
</gene>
<dbReference type="InterPro" id="IPR049682">
    <property type="entry name" value="HP0729-like"/>
</dbReference>
<evidence type="ECO:0000313" key="1">
    <source>
        <dbReference type="EMBL" id="PRM92207.1"/>
    </source>
</evidence>
<name>A0A2S9T021_9BACT</name>
<keyword evidence="1" id="KW-0067">ATP-binding</keyword>
<sequence>MQNLIILYNPYYEKDVIEQHLKVLIENQKVAFGKVRSKLKNIEHNFQDDLENIYKSVDESNYLQLFLTDYSSIYVAKVVKITNEDLYDLAPAYYKEKNLEVETWFLIEDICEIVRNDFEKTRDEILANFTALNFGNHTYGVYGSNYIYPLIVNQKEDRRFFEDLEDGFKYYIDIFKSPKYLAIKQNLIDFCFSSKYIYSIHPESLTNIISAEIEFEENKSDVTYDFTSVVIKYSKTMEKEIYLFMKELFKVLIKNSKDVENIEYTVTGINYKMSDILVHKPNLGTYKFLIKSNIVENAIKESFENNSIFFFIKKTVPYYINFLQDIRNEVVHGSIASKDEANTLRNKILGVADDSILTDILKYKKKILESRT</sequence>
<evidence type="ECO:0000313" key="2">
    <source>
        <dbReference type="Proteomes" id="UP000238281"/>
    </source>
</evidence>
<dbReference type="STRING" id="28198.GCA_001572855_01170"/>
<organism evidence="1 2">
    <name type="scientific">Aliarcobacter cryaerophilus</name>
    <dbReference type="NCBI Taxonomy" id="28198"/>
    <lineage>
        <taxon>Bacteria</taxon>
        <taxon>Pseudomonadati</taxon>
        <taxon>Campylobacterota</taxon>
        <taxon>Epsilonproteobacteria</taxon>
        <taxon>Campylobacterales</taxon>
        <taxon>Arcobacteraceae</taxon>
        <taxon>Aliarcobacter</taxon>
    </lineage>
</organism>
<dbReference type="RefSeq" id="WP_105916188.1">
    <property type="nucleotide sequence ID" value="NZ_NXGE01000014.1"/>
</dbReference>
<reference evidence="1 2" key="1">
    <citation type="submission" date="2017-09" db="EMBL/GenBank/DDBJ databases">
        <title>Reassesment of A. cryaerophilus.</title>
        <authorList>
            <person name="Perez-Cataluna A."/>
            <person name="Collado L."/>
            <person name="Salgado O."/>
            <person name="Lefinanco V."/>
            <person name="Figueras M.J."/>
        </authorList>
    </citation>
    <scope>NUCLEOTIDE SEQUENCE [LARGE SCALE GENOMIC DNA]</scope>
    <source>
        <strain evidence="1 2">LMG 10210</strain>
    </source>
</reference>
<dbReference type="Proteomes" id="UP000238281">
    <property type="component" value="Unassembled WGS sequence"/>
</dbReference>
<proteinExistence type="predicted"/>
<dbReference type="EMBL" id="NXGE01000014">
    <property type="protein sequence ID" value="PRM92207.1"/>
    <property type="molecule type" value="Genomic_DNA"/>
</dbReference>
<dbReference type="GO" id="GO:0005524">
    <property type="term" value="F:ATP binding"/>
    <property type="evidence" value="ECO:0007669"/>
    <property type="project" value="UniProtKB-KW"/>
</dbReference>
<dbReference type="AlphaFoldDB" id="A0A2S9T021"/>
<accession>A0A2S9T021</accession>